<evidence type="ECO:0008006" key="3">
    <source>
        <dbReference type="Google" id="ProtNLM"/>
    </source>
</evidence>
<comment type="caution">
    <text evidence="1">The sequence shown here is derived from an EMBL/GenBank/DDBJ whole genome shotgun (WGS) entry which is preliminary data.</text>
</comment>
<accession>A0ABN8EN18</accession>
<dbReference type="PROSITE" id="PS51257">
    <property type="entry name" value="PROKAR_LIPOPROTEIN"/>
    <property type="match status" value="1"/>
</dbReference>
<name>A0ABN8EN18_9GAMM</name>
<protein>
    <recommendedName>
        <fullName evidence="3">DUF3261 domain-containing protein</fullName>
    </recommendedName>
</protein>
<gene>
    <name evidence="1" type="ORF">SIN8267_01617</name>
</gene>
<keyword evidence="2" id="KW-1185">Reference proteome</keyword>
<dbReference type="Pfam" id="PF11659">
    <property type="entry name" value="DUF3261"/>
    <property type="match status" value="1"/>
</dbReference>
<dbReference type="Proteomes" id="UP000838100">
    <property type="component" value="Unassembled WGS sequence"/>
</dbReference>
<sequence>MINRCYIILALTLVLVGCVSPRLSPSLLLPAPADANVTGSFQQLIQVQHNETQQLLIASIEVNADHLTVVVLHPSGIRLMSAEYDGETIRQQQLMMPGVDIRAEQVLKDIMLALWPMASWQPYLQQQGWVMADDGRQRLVSRADGEPVYRIKYHGEASQRWYSSLTLEQLQFNYHLAINPIDEEQ</sequence>
<dbReference type="EMBL" id="CAKLPX010000001">
    <property type="protein sequence ID" value="CAH0991511.1"/>
    <property type="molecule type" value="Genomic_DNA"/>
</dbReference>
<reference evidence="1" key="1">
    <citation type="submission" date="2021-12" db="EMBL/GenBank/DDBJ databases">
        <authorList>
            <person name="Rodrigo-Torres L."/>
            <person name="Arahal R. D."/>
            <person name="Lucena T."/>
        </authorList>
    </citation>
    <scope>NUCLEOTIDE SEQUENCE</scope>
    <source>
        <strain evidence="1">CECT 8267</strain>
    </source>
</reference>
<evidence type="ECO:0000313" key="1">
    <source>
        <dbReference type="EMBL" id="CAH0991511.1"/>
    </source>
</evidence>
<organism evidence="1 2">
    <name type="scientific">Sinobacterium norvegicum</name>
    <dbReference type="NCBI Taxonomy" id="1641715"/>
    <lineage>
        <taxon>Bacteria</taxon>
        <taxon>Pseudomonadati</taxon>
        <taxon>Pseudomonadota</taxon>
        <taxon>Gammaproteobacteria</taxon>
        <taxon>Cellvibrionales</taxon>
        <taxon>Spongiibacteraceae</taxon>
        <taxon>Sinobacterium</taxon>
    </lineage>
</organism>
<dbReference type="InterPro" id="IPR021675">
    <property type="entry name" value="DUF3261"/>
</dbReference>
<dbReference type="RefSeq" id="WP_237444158.1">
    <property type="nucleotide sequence ID" value="NZ_CAKLPX010000001.1"/>
</dbReference>
<proteinExistence type="predicted"/>
<evidence type="ECO:0000313" key="2">
    <source>
        <dbReference type="Proteomes" id="UP000838100"/>
    </source>
</evidence>